<dbReference type="PROSITE" id="PS51900">
    <property type="entry name" value="CB"/>
    <property type="match status" value="1"/>
</dbReference>
<protein>
    <recommendedName>
        <fullName evidence="9">Tyrosine recombinase XerC</fullName>
    </recommendedName>
</protein>
<dbReference type="InterPro" id="IPR050090">
    <property type="entry name" value="Tyrosine_recombinase_XerCD"/>
</dbReference>
<dbReference type="GO" id="GO:0051301">
    <property type="term" value="P:cell division"/>
    <property type="evidence" value="ECO:0007669"/>
    <property type="project" value="UniProtKB-KW"/>
</dbReference>
<dbReference type="GO" id="GO:0007059">
    <property type="term" value="P:chromosome segregation"/>
    <property type="evidence" value="ECO:0007669"/>
    <property type="project" value="UniProtKB-UniRule"/>
</dbReference>
<dbReference type="InterPro" id="IPR013762">
    <property type="entry name" value="Integrase-like_cat_sf"/>
</dbReference>
<dbReference type="GO" id="GO:0005737">
    <property type="term" value="C:cytoplasm"/>
    <property type="evidence" value="ECO:0007669"/>
    <property type="project" value="UniProtKB-SubCell"/>
</dbReference>
<dbReference type="InterPro" id="IPR023009">
    <property type="entry name" value="Tyrosine_recombinase_XerC/XerD"/>
</dbReference>
<dbReference type="SUPFAM" id="SSF56349">
    <property type="entry name" value="DNA breaking-rejoining enzymes"/>
    <property type="match status" value="1"/>
</dbReference>
<dbReference type="PANTHER" id="PTHR30349:SF90">
    <property type="entry name" value="TYROSINE RECOMBINASE XERD"/>
    <property type="match status" value="1"/>
</dbReference>
<comment type="similarity">
    <text evidence="9">Belongs to the 'phage' integrase family. XerC subfamily.</text>
</comment>
<keyword evidence="6 9" id="KW-0238">DNA-binding</keyword>
<keyword evidence="2 9" id="KW-0963">Cytoplasm</keyword>
<dbReference type="InterPro" id="IPR010998">
    <property type="entry name" value="Integrase_recombinase_N"/>
</dbReference>
<comment type="caution">
    <text evidence="12">The sequence shown here is derived from an EMBL/GenBank/DDBJ whole genome shotgun (WGS) entry which is preliminary data.</text>
</comment>
<dbReference type="InterPro" id="IPR002104">
    <property type="entry name" value="Integrase_catalytic"/>
</dbReference>
<proteinExistence type="inferred from homology"/>
<evidence type="ECO:0000256" key="4">
    <source>
        <dbReference type="ARBA" id="ARBA00022829"/>
    </source>
</evidence>
<reference evidence="12" key="2">
    <citation type="submission" date="2020-09" db="EMBL/GenBank/DDBJ databases">
        <authorList>
            <person name="Sun Q."/>
            <person name="Zhou Y."/>
        </authorList>
    </citation>
    <scope>NUCLEOTIDE SEQUENCE</scope>
    <source>
        <strain evidence="12">CGMCC 1.15519</strain>
    </source>
</reference>
<keyword evidence="4 9" id="KW-0159">Chromosome partition</keyword>
<dbReference type="PROSITE" id="PS51898">
    <property type="entry name" value="TYR_RECOMBINASE"/>
    <property type="match status" value="1"/>
</dbReference>
<accession>A0A916ZVF2</accession>
<keyword evidence="8 9" id="KW-0131">Cell cycle</keyword>
<dbReference type="InterPro" id="IPR044068">
    <property type="entry name" value="CB"/>
</dbReference>
<feature type="active site" evidence="9">
    <location>
        <position position="181"/>
    </location>
</feature>
<keyword evidence="3 9" id="KW-0132">Cell division</keyword>
<evidence type="ECO:0000259" key="11">
    <source>
        <dbReference type="PROSITE" id="PS51900"/>
    </source>
</evidence>
<evidence type="ECO:0000256" key="6">
    <source>
        <dbReference type="ARBA" id="ARBA00023125"/>
    </source>
</evidence>
<evidence type="ECO:0000256" key="5">
    <source>
        <dbReference type="ARBA" id="ARBA00022908"/>
    </source>
</evidence>
<reference evidence="12" key="1">
    <citation type="journal article" date="2014" name="Int. J. Syst. Evol. Microbiol.">
        <title>Complete genome sequence of Corynebacterium casei LMG S-19264T (=DSM 44701T), isolated from a smear-ripened cheese.</title>
        <authorList>
            <consortium name="US DOE Joint Genome Institute (JGI-PGF)"/>
            <person name="Walter F."/>
            <person name="Albersmeier A."/>
            <person name="Kalinowski J."/>
            <person name="Ruckert C."/>
        </authorList>
    </citation>
    <scope>NUCLEOTIDE SEQUENCE</scope>
    <source>
        <strain evidence="12">CGMCC 1.15519</strain>
    </source>
</reference>
<evidence type="ECO:0000256" key="8">
    <source>
        <dbReference type="ARBA" id="ARBA00023306"/>
    </source>
</evidence>
<keyword evidence="5 9" id="KW-0229">DNA integration</keyword>
<keyword evidence="7 9" id="KW-0233">DNA recombination</keyword>
<evidence type="ECO:0000256" key="2">
    <source>
        <dbReference type="ARBA" id="ARBA00022490"/>
    </source>
</evidence>
<dbReference type="PANTHER" id="PTHR30349">
    <property type="entry name" value="PHAGE INTEGRASE-RELATED"/>
    <property type="match status" value="1"/>
</dbReference>
<dbReference type="RefSeq" id="WP_243450698.1">
    <property type="nucleotide sequence ID" value="NZ_BMJM01000007.1"/>
</dbReference>
<evidence type="ECO:0000259" key="10">
    <source>
        <dbReference type="PROSITE" id="PS51898"/>
    </source>
</evidence>
<dbReference type="Gene3D" id="1.10.150.130">
    <property type="match status" value="1"/>
</dbReference>
<evidence type="ECO:0000256" key="3">
    <source>
        <dbReference type="ARBA" id="ARBA00022618"/>
    </source>
</evidence>
<feature type="active site" evidence="9">
    <location>
        <position position="275"/>
    </location>
</feature>
<evidence type="ECO:0000313" key="12">
    <source>
        <dbReference type="EMBL" id="GGE14671.1"/>
    </source>
</evidence>
<dbReference type="AlphaFoldDB" id="A0A916ZVF2"/>
<gene>
    <name evidence="9 12" type="primary">xerC</name>
    <name evidence="12" type="ORF">GCM10011529_21340</name>
</gene>
<feature type="active site" description="O-(3'-phospho-DNA)-tyrosine intermediate" evidence="9">
    <location>
        <position position="284"/>
    </location>
</feature>
<feature type="active site" evidence="9">
    <location>
        <position position="158"/>
    </location>
</feature>
<comment type="function">
    <text evidence="9">Site-specific tyrosine recombinase, which acts by catalyzing the cutting and rejoining of the recombining DNA molecules. The XerC-XerD complex is essential to convert dimers of the bacterial chromosome into monomers to permit their segregation at cell division. It also contributes to the segregational stability of plasmids.</text>
</comment>
<dbReference type="HAMAP" id="MF_01808">
    <property type="entry name" value="Recomb_XerC_XerD"/>
    <property type="match status" value="1"/>
</dbReference>
<dbReference type="Gene3D" id="1.10.443.10">
    <property type="entry name" value="Intergrase catalytic core"/>
    <property type="match status" value="1"/>
</dbReference>
<dbReference type="InterPro" id="IPR011010">
    <property type="entry name" value="DNA_brk_join_enz"/>
</dbReference>
<evidence type="ECO:0000256" key="7">
    <source>
        <dbReference type="ARBA" id="ARBA00023172"/>
    </source>
</evidence>
<dbReference type="Proteomes" id="UP000635071">
    <property type="component" value="Unassembled WGS sequence"/>
</dbReference>
<dbReference type="InterPro" id="IPR004107">
    <property type="entry name" value="Integrase_SAM-like_N"/>
</dbReference>
<dbReference type="GO" id="GO:0003677">
    <property type="term" value="F:DNA binding"/>
    <property type="evidence" value="ECO:0007669"/>
    <property type="project" value="UniProtKB-UniRule"/>
</dbReference>
<feature type="domain" description="Core-binding (CB)" evidence="11">
    <location>
        <begin position="3"/>
        <end position="94"/>
    </location>
</feature>
<sequence length="303" mass="32028">MSDGLAALTRVWLASLADARRLSPHTVRAYETTMELFGDFLSAHVGGIVGAAELSAMTPADFRAFLSMRRGDGLANVSVARDVSALRTFFGWARRTQGVVCDGLAGLKSPKLARRVPRPVSPGDAVGLIAAVGDIARLPWTAARDTAVLLLLYGSGLRIAEALSLTGAVLPLGETILVTGKRNKTRSVPVLPVVAEAIEAYVKLTPWAPVRDLPLFRGLRGGALDAGIVRAAIRAARPALGLPDSATPHALRHSFATHLLARGADLRSIQELLGHASLSSTQIYTAVDAAQLLDVYRNAHSRA</sequence>
<dbReference type="Pfam" id="PF02899">
    <property type="entry name" value="Phage_int_SAM_1"/>
    <property type="match status" value="1"/>
</dbReference>
<dbReference type="Pfam" id="PF00589">
    <property type="entry name" value="Phage_integrase"/>
    <property type="match status" value="1"/>
</dbReference>
<comment type="subcellular location">
    <subcellularLocation>
        <location evidence="1 9">Cytoplasm</location>
    </subcellularLocation>
</comment>
<evidence type="ECO:0000256" key="9">
    <source>
        <dbReference type="HAMAP-Rule" id="MF_01808"/>
    </source>
</evidence>
<dbReference type="GO" id="GO:0006313">
    <property type="term" value="P:DNA transposition"/>
    <property type="evidence" value="ECO:0007669"/>
    <property type="project" value="UniProtKB-UniRule"/>
</dbReference>
<organism evidence="12 13">
    <name type="scientific">Sandarakinorhabdus glacialis</name>
    <dbReference type="NCBI Taxonomy" id="1614636"/>
    <lineage>
        <taxon>Bacteria</taxon>
        <taxon>Pseudomonadati</taxon>
        <taxon>Pseudomonadota</taxon>
        <taxon>Alphaproteobacteria</taxon>
        <taxon>Sphingomonadales</taxon>
        <taxon>Sphingosinicellaceae</taxon>
        <taxon>Sandarakinorhabdus</taxon>
    </lineage>
</organism>
<name>A0A916ZVF2_9SPHN</name>
<feature type="domain" description="Tyr recombinase" evidence="10">
    <location>
        <begin position="115"/>
        <end position="297"/>
    </location>
</feature>
<feature type="active site" evidence="9">
    <location>
        <position position="252"/>
    </location>
</feature>
<keyword evidence="13" id="KW-1185">Reference proteome</keyword>
<comment type="subunit">
    <text evidence="9">Forms a cyclic heterotetrameric complex composed of two molecules of XerC and two molecules of XerD.</text>
</comment>
<dbReference type="GO" id="GO:0009037">
    <property type="term" value="F:tyrosine-based site-specific recombinase activity"/>
    <property type="evidence" value="ECO:0007669"/>
    <property type="project" value="UniProtKB-UniRule"/>
</dbReference>
<evidence type="ECO:0000313" key="13">
    <source>
        <dbReference type="Proteomes" id="UP000635071"/>
    </source>
</evidence>
<dbReference type="EMBL" id="BMJM01000007">
    <property type="protein sequence ID" value="GGE14671.1"/>
    <property type="molecule type" value="Genomic_DNA"/>
</dbReference>
<feature type="active site" evidence="9">
    <location>
        <position position="249"/>
    </location>
</feature>
<evidence type="ECO:0000256" key="1">
    <source>
        <dbReference type="ARBA" id="ARBA00004496"/>
    </source>
</evidence>